<evidence type="ECO:0000256" key="4">
    <source>
        <dbReference type="ARBA" id="ARBA00022753"/>
    </source>
</evidence>
<comment type="subcellular location">
    <subcellularLocation>
        <location evidence="1">Endosome</location>
    </subcellularLocation>
</comment>
<proteinExistence type="inferred from homology"/>
<evidence type="ECO:0000256" key="5">
    <source>
        <dbReference type="ARBA" id="ARBA00037208"/>
    </source>
</evidence>
<dbReference type="GO" id="GO:0070536">
    <property type="term" value="P:protein K63-linked deubiquitination"/>
    <property type="evidence" value="ECO:0007669"/>
    <property type="project" value="TreeGrafter"/>
</dbReference>
<protein>
    <recommendedName>
        <fullName evidence="7">Regulator of free ubiquitin chains 1</fullName>
    </recommendedName>
</protein>
<sequence length="192" mass="21907">MKSSVELGKEAIDYNFNKNVPLKLYLSTCVVILQNAQLASQEGDIEKAYTLYLKYLDVCMNKLAQHPHVLKPIGSDEELSKKEYLQLMNLEVPAILKVTETLKHTIDQRYERSTQSLAKSFVPQQTSKENPFATEEEEVSVIALPPSFDEERFNSAIEWFKMNGAITRGIQNTLEQHTLSYPELPKLHFSAV</sequence>
<keyword evidence="4" id="KW-0967">Endosome</keyword>
<feature type="domain" description="USP8 dimerisation" evidence="8">
    <location>
        <begin position="6"/>
        <end position="112"/>
    </location>
</feature>
<dbReference type="Proteomes" id="UP000243052">
    <property type="component" value="Chromosome iv"/>
</dbReference>
<dbReference type="PANTHER" id="PTHR12947:SF13">
    <property type="entry name" value="FI19924P1"/>
    <property type="match status" value="1"/>
</dbReference>
<keyword evidence="3" id="KW-0789">Thiol protease inhibitor</keyword>
<evidence type="ECO:0000256" key="1">
    <source>
        <dbReference type="ARBA" id="ARBA00004177"/>
    </source>
</evidence>
<dbReference type="SUPFAM" id="SSF140856">
    <property type="entry name" value="USP8 N-terminal domain-like"/>
    <property type="match status" value="1"/>
</dbReference>
<dbReference type="GO" id="GO:0061578">
    <property type="term" value="F:K63-linked deubiquitinase activity"/>
    <property type="evidence" value="ECO:0007669"/>
    <property type="project" value="TreeGrafter"/>
</dbReference>
<accession>A0A120K223</accession>
<dbReference type="GeneID" id="28723429"/>
<dbReference type="AlphaFoldDB" id="A0A120K223"/>
<dbReference type="EMBL" id="CP014244">
    <property type="protein sequence ID" value="AMD20192.1"/>
    <property type="molecule type" value="Genomic_DNA"/>
</dbReference>
<dbReference type="PANTHER" id="PTHR12947">
    <property type="entry name" value="AMSH-LIKE PROTEASE"/>
    <property type="match status" value="1"/>
</dbReference>
<dbReference type="GO" id="GO:0016020">
    <property type="term" value="C:membrane"/>
    <property type="evidence" value="ECO:0007669"/>
    <property type="project" value="TreeGrafter"/>
</dbReference>
<dbReference type="STRING" id="45286.A0A120K223"/>
<evidence type="ECO:0000256" key="2">
    <source>
        <dbReference type="ARBA" id="ARBA00022690"/>
    </source>
</evidence>
<evidence type="ECO:0000256" key="7">
    <source>
        <dbReference type="ARBA" id="ARBA00039609"/>
    </source>
</evidence>
<comment type="function">
    <text evidence="5">Inhibitor of the DOA4 deubiquitinase involved in the regulation of protein degradation by the proteasome and maintenance of a normal level of free ubiquitin.</text>
</comment>
<organism evidence="9 10">
    <name type="scientific">Eremothecium sinecaudum</name>
    <dbReference type="NCBI Taxonomy" id="45286"/>
    <lineage>
        <taxon>Eukaryota</taxon>
        <taxon>Fungi</taxon>
        <taxon>Dikarya</taxon>
        <taxon>Ascomycota</taxon>
        <taxon>Saccharomycotina</taxon>
        <taxon>Saccharomycetes</taxon>
        <taxon>Saccharomycetales</taxon>
        <taxon>Saccharomycetaceae</taxon>
        <taxon>Eremothecium</taxon>
    </lineage>
</organism>
<dbReference type="OrthoDB" id="3640at2759"/>
<comment type="similarity">
    <text evidence="6">Belongs to the RFU1 family.</text>
</comment>
<dbReference type="InterPro" id="IPR015063">
    <property type="entry name" value="USP8_dimer"/>
</dbReference>
<keyword evidence="10" id="KW-1185">Reference proteome</keyword>
<dbReference type="Pfam" id="PF08969">
    <property type="entry name" value="USP8_dimer"/>
    <property type="match status" value="1"/>
</dbReference>
<evidence type="ECO:0000313" key="9">
    <source>
        <dbReference type="EMBL" id="AMD20192.1"/>
    </source>
</evidence>
<name>A0A120K223_9SACH</name>
<evidence type="ECO:0000256" key="3">
    <source>
        <dbReference type="ARBA" id="ARBA00022704"/>
    </source>
</evidence>
<dbReference type="GO" id="GO:0005768">
    <property type="term" value="C:endosome"/>
    <property type="evidence" value="ECO:0007669"/>
    <property type="project" value="UniProtKB-SubCell"/>
</dbReference>
<dbReference type="GO" id="GO:0004869">
    <property type="term" value="F:cysteine-type endopeptidase inhibitor activity"/>
    <property type="evidence" value="ECO:0007669"/>
    <property type="project" value="UniProtKB-KW"/>
</dbReference>
<evidence type="ECO:0000259" key="8">
    <source>
        <dbReference type="Pfam" id="PF08969"/>
    </source>
</evidence>
<reference evidence="9 10" key="1">
    <citation type="submission" date="2016-01" db="EMBL/GenBank/DDBJ databases">
        <title>Genome sequence of the yeast Holleya sinecauda.</title>
        <authorList>
            <person name="Dietrich F.S."/>
        </authorList>
    </citation>
    <scope>NUCLEOTIDE SEQUENCE [LARGE SCALE GENOMIC DNA]</scope>
    <source>
        <strain evidence="9 10">ATCC 58844</strain>
    </source>
</reference>
<dbReference type="RefSeq" id="XP_017987188.1">
    <property type="nucleotide sequence ID" value="XM_018132234.1"/>
</dbReference>
<gene>
    <name evidence="9" type="ORF">AW171_hschr42075</name>
</gene>
<evidence type="ECO:0000256" key="6">
    <source>
        <dbReference type="ARBA" id="ARBA00038426"/>
    </source>
</evidence>
<evidence type="ECO:0000313" key="10">
    <source>
        <dbReference type="Proteomes" id="UP000243052"/>
    </source>
</evidence>
<dbReference type="Gene3D" id="1.20.58.80">
    <property type="entry name" value="Phosphotransferase system, lactose/cellobiose-type IIA subunit"/>
    <property type="match status" value="1"/>
</dbReference>
<keyword evidence="2" id="KW-0646">Protease inhibitor</keyword>